<name>A0A7S7AVH3_9SPIR</name>
<accession>A0A7S7AVH3</accession>
<reference evidence="2 3" key="1">
    <citation type="submission" date="2020-09" db="EMBL/GenBank/DDBJ databases">
        <title>Characterization of Treponema spp. from bovine digital dermatitis in Korea.</title>
        <authorList>
            <person name="Espiritu H.M."/>
            <person name="Cho Y.I."/>
            <person name="Mamuad L."/>
        </authorList>
    </citation>
    <scope>NUCLEOTIDE SEQUENCE [LARGE SCALE GENOMIC DNA]</scope>
    <source>
        <strain evidence="2 3">KS1</strain>
    </source>
</reference>
<keyword evidence="1" id="KW-0175">Coiled coil</keyword>
<dbReference type="InterPro" id="IPR007407">
    <property type="entry name" value="DUF459"/>
</dbReference>
<dbReference type="SUPFAM" id="SSF52266">
    <property type="entry name" value="SGNH hydrolase"/>
    <property type="match status" value="1"/>
</dbReference>
<dbReference type="Pfam" id="PF04311">
    <property type="entry name" value="DUF459"/>
    <property type="match status" value="1"/>
</dbReference>
<dbReference type="AlphaFoldDB" id="A0A7S7AVH3"/>
<dbReference type="InterPro" id="IPR036514">
    <property type="entry name" value="SGNH_hydro_sf"/>
</dbReference>
<dbReference type="Proteomes" id="UP000593915">
    <property type="component" value="Chromosome"/>
</dbReference>
<dbReference type="EMBL" id="CP061839">
    <property type="protein sequence ID" value="QOW59827.1"/>
    <property type="molecule type" value="Genomic_DNA"/>
</dbReference>
<gene>
    <name evidence="2" type="ORF">IFE08_08080</name>
</gene>
<proteinExistence type="predicted"/>
<evidence type="ECO:0000256" key="1">
    <source>
        <dbReference type="SAM" id="Coils"/>
    </source>
</evidence>
<evidence type="ECO:0000313" key="3">
    <source>
        <dbReference type="Proteomes" id="UP000593915"/>
    </source>
</evidence>
<evidence type="ECO:0000313" key="2">
    <source>
        <dbReference type="EMBL" id="QOW59827.1"/>
    </source>
</evidence>
<dbReference type="RefSeq" id="WP_194075466.1">
    <property type="nucleotide sequence ID" value="NZ_CP061839.1"/>
</dbReference>
<feature type="coiled-coil region" evidence="1">
    <location>
        <begin position="126"/>
        <end position="167"/>
    </location>
</feature>
<sequence length="449" mass="51393">MEKLLKEKKLFSFSFLSKIKWGYYSANKTLLFFLITLICISILLGSSLNAAAVKINNVYLSKIYLECIKPVSDFSSKYGIDSVVPKIRSLFLSAAKLENHSDWDNFYYMNTVTENETENSDSVFSAQTNKNEAARLSSDIALLEKKLDALKNVLNKLRIAEDRAKEEVLLQKELFIDEEKVRNKDIKEEEKIEVSVQEKKEEDGAETEIAENSLPPVTEIKEVKYTYTKEKPLRVLMIGDSQMRSIAGGFMRLTGENSSVKITEISVPSSGFIRGDYYNWPKKLKSVFAENKQTPFDITVIFLGMNDYQNFYGADGKILVKETPKWEEAYAEKIKKHLEILFANTKKIYWLGMPVVRNKVYNEDLNYIEKVQTKIALQYSNEQLVKFSLSAAAPGEGVPYTDTVQNSEGTKIKLMRDDGTHYTISGGEYIMKSFLTLLYKEWDLEPAEQ</sequence>
<organism evidence="2 3">
    <name type="scientific">Treponema pedis</name>
    <dbReference type="NCBI Taxonomy" id="409322"/>
    <lineage>
        <taxon>Bacteria</taxon>
        <taxon>Pseudomonadati</taxon>
        <taxon>Spirochaetota</taxon>
        <taxon>Spirochaetia</taxon>
        <taxon>Spirochaetales</taxon>
        <taxon>Treponemataceae</taxon>
        <taxon>Treponema</taxon>
    </lineage>
</organism>
<dbReference type="Gene3D" id="3.40.50.1110">
    <property type="entry name" value="SGNH hydrolase"/>
    <property type="match status" value="1"/>
</dbReference>
<dbReference type="GO" id="GO:0016788">
    <property type="term" value="F:hydrolase activity, acting on ester bonds"/>
    <property type="evidence" value="ECO:0007669"/>
    <property type="project" value="UniProtKB-ARBA"/>
</dbReference>
<protein>
    <submittedName>
        <fullName evidence="2">DUF459 domain-containing protein</fullName>
    </submittedName>
</protein>